<keyword evidence="2" id="KW-0489">Methyltransferase</keyword>
<dbReference type="EMBL" id="JABUMX010000007">
    <property type="protein sequence ID" value="NTS33806.1"/>
    <property type="molecule type" value="Genomic_DNA"/>
</dbReference>
<dbReference type="InterPro" id="IPR052514">
    <property type="entry name" value="SAM-dependent_MTase"/>
</dbReference>
<keyword evidence="3" id="KW-1185">Reference proteome</keyword>
<name>A0A849VVM9_9HYPH</name>
<organism evidence="2 3">
    <name type="scientific">Phyllobacterium pellucidum</name>
    <dbReference type="NCBI Taxonomy" id="2740464"/>
    <lineage>
        <taxon>Bacteria</taxon>
        <taxon>Pseudomonadati</taxon>
        <taxon>Pseudomonadota</taxon>
        <taxon>Alphaproteobacteria</taxon>
        <taxon>Hyphomicrobiales</taxon>
        <taxon>Phyllobacteriaceae</taxon>
        <taxon>Phyllobacterium</taxon>
    </lineage>
</organism>
<evidence type="ECO:0000259" key="1">
    <source>
        <dbReference type="Pfam" id="PF05050"/>
    </source>
</evidence>
<dbReference type="SUPFAM" id="SSF53335">
    <property type="entry name" value="S-adenosyl-L-methionine-dependent methyltransferases"/>
    <property type="match status" value="1"/>
</dbReference>
<dbReference type="PANTHER" id="PTHR34203">
    <property type="entry name" value="METHYLTRANSFERASE, FKBM FAMILY PROTEIN"/>
    <property type="match status" value="1"/>
</dbReference>
<dbReference type="Gene3D" id="3.40.50.150">
    <property type="entry name" value="Vaccinia Virus protein VP39"/>
    <property type="match status" value="1"/>
</dbReference>
<protein>
    <submittedName>
        <fullName evidence="2">FkbM family methyltransferase</fullName>
    </submittedName>
</protein>
<reference evidence="2 3" key="1">
    <citation type="submission" date="2020-05" db="EMBL/GenBank/DDBJ databases">
        <authorList>
            <person name="Kim M.K."/>
        </authorList>
    </citation>
    <scope>NUCLEOTIDE SEQUENCE [LARGE SCALE GENOMIC DNA]</scope>
    <source>
        <strain evidence="2 3">BT25</strain>
    </source>
</reference>
<dbReference type="NCBIfam" id="TIGR01444">
    <property type="entry name" value="fkbM_fam"/>
    <property type="match status" value="1"/>
</dbReference>
<dbReference type="InterPro" id="IPR006342">
    <property type="entry name" value="FkbM_mtfrase"/>
</dbReference>
<dbReference type="PANTHER" id="PTHR34203:SF15">
    <property type="entry name" value="SLL1173 PROTEIN"/>
    <property type="match status" value="1"/>
</dbReference>
<proteinExistence type="predicted"/>
<evidence type="ECO:0000313" key="2">
    <source>
        <dbReference type="EMBL" id="NTS33806.1"/>
    </source>
</evidence>
<keyword evidence="2" id="KW-0808">Transferase</keyword>
<dbReference type="Proteomes" id="UP000550508">
    <property type="component" value="Unassembled WGS sequence"/>
</dbReference>
<sequence>MFANKPFGRHWRRLRDRVARRMFNTRLGREVLIHGIGPRVLTMTVDCGDHVMSFSPSDYIGRKVFRKGNFDRDHVDRLLSILRDRQLLGPQTTLLELGGNIGTQTVYFALSKAFGHIVSVEPDPRNFELLRLNIEQNRLTDSVTLLNCAAGDTDGQIDFFQHRDNHGKSSMIRQSSKDHCIVVAVKPVEAILQEAQVRCEEIGLVWMDIEGYEPQACRSMEVLLARRVPVYLEFSPAFYGQGRTADFVKYLAKFYEDCLIFREESIEASKVATIPVNERQFDLLLFDAAIKEVTADRDA</sequence>
<dbReference type="AlphaFoldDB" id="A0A849VVM9"/>
<comment type="caution">
    <text evidence="2">The sequence shown here is derived from an EMBL/GenBank/DDBJ whole genome shotgun (WGS) entry which is preliminary data.</text>
</comment>
<dbReference type="Pfam" id="PF05050">
    <property type="entry name" value="Methyltransf_21"/>
    <property type="match status" value="1"/>
</dbReference>
<feature type="domain" description="Methyltransferase FkbM" evidence="1">
    <location>
        <begin position="98"/>
        <end position="243"/>
    </location>
</feature>
<dbReference type="InterPro" id="IPR029063">
    <property type="entry name" value="SAM-dependent_MTases_sf"/>
</dbReference>
<dbReference type="GO" id="GO:0032259">
    <property type="term" value="P:methylation"/>
    <property type="evidence" value="ECO:0007669"/>
    <property type="project" value="UniProtKB-KW"/>
</dbReference>
<gene>
    <name evidence="2" type="ORF">HQ945_21335</name>
</gene>
<accession>A0A849VVM9</accession>
<evidence type="ECO:0000313" key="3">
    <source>
        <dbReference type="Proteomes" id="UP000550508"/>
    </source>
</evidence>
<dbReference type="GO" id="GO:0008168">
    <property type="term" value="F:methyltransferase activity"/>
    <property type="evidence" value="ECO:0007669"/>
    <property type="project" value="UniProtKB-KW"/>
</dbReference>